<gene>
    <name evidence="2" type="ORF">H8698_11830</name>
</gene>
<sequence>MNVLYLTNLPAPYRVDFFNELGKEVNLTVLYERQTAGDRDARWRSRNAENFRELYLGGVKISAAASFSRNVLHYLKDNSFDVRIIGGYSTPTEMLAIRYMKRHNMRYILSIDGGFPAKEHPLLKKIKTYFISGAALYLGTGKNAAGYFTHYGADRNKILQYHFTSLFKNDMLAAPPTEPEKIKLRKELGICAKKMVLSVGRLLPLKRYDLLIEAAKDFPDTEVVIVGGTADRYHMELIDRMGAKNVRFIDFLPYSGLVRYFRAADVFVMPSDSDVWGMVLVEAMANGLPVIATDSCGAAPDLILEGENGMIVPKGNMMKIREGLAFLLSSDHTRYCFGKKSLSVIKEYTIENEVRDHIQAIDTFMGR</sequence>
<accession>A0A926HVH9</accession>
<evidence type="ECO:0000313" key="2">
    <source>
        <dbReference type="EMBL" id="MBC8541667.1"/>
    </source>
</evidence>
<dbReference type="Pfam" id="PF00534">
    <property type="entry name" value="Glycos_transf_1"/>
    <property type="match status" value="1"/>
</dbReference>
<dbReference type="InterPro" id="IPR050194">
    <property type="entry name" value="Glycosyltransferase_grp1"/>
</dbReference>
<dbReference type="PANTHER" id="PTHR45947:SF3">
    <property type="entry name" value="SULFOQUINOVOSYL TRANSFERASE SQD2"/>
    <property type="match status" value="1"/>
</dbReference>
<evidence type="ECO:0000313" key="3">
    <source>
        <dbReference type="Proteomes" id="UP000611762"/>
    </source>
</evidence>
<protein>
    <submittedName>
        <fullName evidence="2">Glycosyltransferase family 4 protein</fullName>
    </submittedName>
</protein>
<evidence type="ECO:0000259" key="1">
    <source>
        <dbReference type="Pfam" id="PF00534"/>
    </source>
</evidence>
<feature type="domain" description="Glycosyl transferase family 1" evidence="1">
    <location>
        <begin position="183"/>
        <end position="339"/>
    </location>
</feature>
<dbReference type="GO" id="GO:0016757">
    <property type="term" value="F:glycosyltransferase activity"/>
    <property type="evidence" value="ECO:0007669"/>
    <property type="project" value="InterPro"/>
</dbReference>
<keyword evidence="3" id="KW-1185">Reference proteome</keyword>
<dbReference type="PANTHER" id="PTHR45947">
    <property type="entry name" value="SULFOQUINOVOSYL TRANSFERASE SQD2"/>
    <property type="match status" value="1"/>
</dbReference>
<name>A0A926HVH9_9FIRM</name>
<comment type="caution">
    <text evidence="2">The sequence shown here is derived from an EMBL/GenBank/DDBJ whole genome shotgun (WGS) entry which is preliminary data.</text>
</comment>
<dbReference type="EMBL" id="JACRSU010000005">
    <property type="protein sequence ID" value="MBC8541667.1"/>
    <property type="molecule type" value="Genomic_DNA"/>
</dbReference>
<dbReference type="SUPFAM" id="SSF53756">
    <property type="entry name" value="UDP-Glycosyltransferase/glycogen phosphorylase"/>
    <property type="match status" value="1"/>
</dbReference>
<dbReference type="CDD" id="cd03801">
    <property type="entry name" value="GT4_PimA-like"/>
    <property type="match status" value="1"/>
</dbReference>
<dbReference type="Proteomes" id="UP000611762">
    <property type="component" value="Unassembled WGS sequence"/>
</dbReference>
<dbReference type="InterPro" id="IPR001296">
    <property type="entry name" value="Glyco_trans_1"/>
</dbReference>
<reference evidence="2" key="1">
    <citation type="submission" date="2020-08" db="EMBL/GenBank/DDBJ databases">
        <title>Genome public.</title>
        <authorList>
            <person name="Liu C."/>
            <person name="Sun Q."/>
        </authorList>
    </citation>
    <scope>NUCLEOTIDE SEQUENCE</scope>
    <source>
        <strain evidence="2">H8</strain>
    </source>
</reference>
<dbReference type="RefSeq" id="WP_249313694.1">
    <property type="nucleotide sequence ID" value="NZ_JACRSU010000005.1"/>
</dbReference>
<dbReference type="Gene3D" id="3.40.50.2000">
    <property type="entry name" value="Glycogen Phosphorylase B"/>
    <property type="match status" value="2"/>
</dbReference>
<dbReference type="AlphaFoldDB" id="A0A926HVH9"/>
<proteinExistence type="predicted"/>
<organism evidence="2 3">
    <name type="scientific">Congzhengia minquanensis</name>
    <dbReference type="NCBI Taxonomy" id="2763657"/>
    <lineage>
        <taxon>Bacteria</taxon>
        <taxon>Bacillati</taxon>
        <taxon>Bacillota</taxon>
        <taxon>Clostridia</taxon>
        <taxon>Eubacteriales</taxon>
        <taxon>Oscillospiraceae</taxon>
        <taxon>Congzhengia</taxon>
    </lineage>
</organism>